<gene>
    <name evidence="2" type="ORF">AVDCRST_MAG16-3309</name>
</gene>
<organism evidence="2">
    <name type="scientific">uncultured Frankineae bacterium</name>
    <dbReference type="NCBI Taxonomy" id="437475"/>
    <lineage>
        <taxon>Bacteria</taxon>
        <taxon>Bacillati</taxon>
        <taxon>Actinomycetota</taxon>
        <taxon>Actinomycetes</taxon>
        <taxon>Frankiales</taxon>
        <taxon>environmental samples</taxon>
    </lineage>
</organism>
<feature type="compositionally biased region" description="Basic and acidic residues" evidence="1">
    <location>
        <begin position="50"/>
        <end position="59"/>
    </location>
</feature>
<feature type="compositionally biased region" description="Basic and acidic residues" evidence="1">
    <location>
        <begin position="1"/>
        <end position="26"/>
    </location>
</feature>
<proteinExistence type="predicted"/>
<dbReference type="AlphaFoldDB" id="A0A6J4MMX9"/>
<protein>
    <submittedName>
        <fullName evidence="2">Uncharacterized protein</fullName>
    </submittedName>
</protein>
<feature type="non-terminal residue" evidence="2">
    <location>
        <position position="1"/>
    </location>
</feature>
<reference evidence="2" key="1">
    <citation type="submission" date="2020-02" db="EMBL/GenBank/DDBJ databases">
        <authorList>
            <person name="Meier V. D."/>
        </authorList>
    </citation>
    <scope>NUCLEOTIDE SEQUENCE</scope>
    <source>
        <strain evidence="2">AVDCRST_MAG16</strain>
    </source>
</reference>
<feature type="region of interest" description="Disordered" evidence="1">
    <location>
        <begin position="1"/>
        <end position="59"/>
    </location>
</feature>
<evidence type="ECO:0000256" key="1">
    <source>
        <dbReference type="SAM" id="MobiDB-lite"/>
    </source>
</evidence>
<sequence length="59" mass="6161">AHGQRCDHVEPDGLLRATSSDRRPGADARPGGRRVGGGARRAGAARRGPHHADRPEAGM</sequence>
<accession>A0A6J4MMX9</accession>
<evidence type="ECO:0000313" key="2">
    <source>
        <dbReference type="EMBL" id="CAA9363870.1"/>
    </source>
</evidence>
<dbReference type="EMBL" id="CADCUE010000307">
    <property type="protein sequence ID" value="CAA9363870.1"/>
    <property type="molecule type" value="Genomic_DNA"/>
</dbReference>
<name>A0A6J4MMX9_9ACTN</name>
<feature type="non-terminal residue" evidence="2">
    <location>
        <position position="59"/>
    </location>
</feature>